<dbReference type="EMBL" id="MU854024">
    <property type="protein sequence ID" value="KAK3934136.1"/>
    <property type="molecule type" value="Genomic_DNA"/>
</dbReference>
<keyword evidence="11 14" id="KW-0326">Glycosidase</keyword>
<comment type="similarity">
    <text evidence="3">Belongs to the glycosyl hydrolase 18 family. Chitinase class V subfamily.</text>
</comment>
<dbReference type="SUPFAM" id="SSF51445">
    <property type="entry name" value="(Trans)glycosidases"/>
    <property type="match status" value="1"/>
</dbReference>
<keyword evidence="8" id="KW-0146">Chitin degradation</keyword>
<evidence type="ECO:0000256" key="2">
    <source>
        <dbReference type="ARBA" id="ARBA00004613"/>
    </source>
</evidence>
<feature type="disulfide bond" evidence="13">
    <location>
        <begin position="58"/>
        <end position="70"/>
    </location>
</feature>
<evidence type="ECO:0000256" key="3">
    <source>
        <dbReference type="ARBA" id="ARBA00008682"/>
    </source>
</evidence>
<dbReference type="InterPro" id="IPR036861">
    <property type="entry name" value="Endochitinase-like_sf"/>
</dbReference>
<dbReference type="Gene3D" id="3.10.50.10">
    <property type="match status" value="1"/>
</dbReference>
<dbReference type="SMART" id="SM00270">
    <property type="entry name" value="ChtBD1"/>
    <property type="match status" value="1"/>
</dbReference>
<dbReference type="SMART" id="SM00636">
    <property type="entry name" value="Glyco_18"/>
    <property type="match status" value="1"/>
</dbReference>
<keyword evidence="10" id="KW-0119">Carbohydrate metabolism</keyword>
<dbReference type="SUPFAM" id="SSF57016">
    <property type="entry name" value="Plant lectins/antimicrobial peptides"/>
    <property type="match status" value="1"/>
</dbReference>
<keyword evidence="13" id="KW-1015">Disulfide bond</keyword>
<keyword evidence="20" id="KW-1185">Reference proteome</keyword>
<dbReference type="InterPro" id="IPR053214">
    <property type="entry name" value="LysM12-like"/>
</dbReference>
<comment type="caution">
    <text evidence="19">The sequence shown here is derived from an EMBL/GenBank/DDBJ whole genome shotgun (WGS) entry which is preliminary data.</text>
</comment>
<reference evidence="20" key="1">
    <citation type="journal article" date="2023" name="Mol. Phylogenet. Evol.">
        <title>Genome-scale phylogeny and comparative genomics of the fungal order Sordariales.</title>
        <authorList>
            <person name="Hensen N."/>
            <person name="Bonometti L."/>
            <person name="Westerberg I."/>
            <person name="Brannstrom I.O."/>
            <person name="Guillou S."/>
            <person name="Cros-Aarteil S."/>
            <person name="Calhoun S."/>
            <person name="Haridas S."/>
            <person name="Kuo A."/>
            <person name="Mondo S."/>
            <person name="Pangilinan J."/>
            <person name="Riley R."/>
            <person name="LaButti K."/>
            <person name="Andreopoulos B."/>
            <person name="Lipzen A."/>
            <person name="Chen C."/>
            <person name="Yan M."/>
            <person name="Daum C."/>
            <person name="Ng V."/>
            <person name="Clum A."/>
            <person name="Steindorff A."/>
            <person name="Ohm R.A."/>
            <person name="Martin F."/>
            <person name="Silar P."/>
            <person name="Natvig D.O."/>
            <person name="Lalanne C."/>
            <person name="Gautier V."/>
            <person name="Ament-Velasquez S.L."/>
            <person name="Kruys A."/>
            <person name="Hutchinson M.I."/>
            <person name="Powell A.J."/>
            <person name="Barry K."/>
            <person name="Miller A.N."/>
            <person name="Grigoriev I.V."/>
            <person name="Debuchy R."/>
            <person name="Gladieux P."/>
            <person name="Hiltunen Thoren M."/>
            <person name="Johannesson H."/>
        </authorList>
    </citation>
    <scope>NUCLEOTIDE SEQUENCE [LARGE SCALE GENOMIC DNA]</scope>
    <source>
        <strain evidence="20">CBS 340.73</strain>
    </source>
</reference>
<dbReference type="PANTHER" id="PTHR47700">
    <property type="entry name" value="V CHITINASE, PUTATIVE (AFU_ORTHOLOGUE AFUA_6G13720)-RELATED"/>
    <property type="match status" value="1"/>
</dbReference>
<comment type="caution">
    <text evidence="13">Lacks conserved residue(s) required for the propagation of feature annotation.</text>
</comment>
<dbReference type="PROSITE" id="PS51910">
    <property type="entry name" value="GH18_2"/>
    <property type="match status" value="1"/>
</dbReference>
<evidence type="ECO:0000256" key="10">
    <source>
        <dbReference type="ARBA" id="ARBA00023277"/>
    </source>
</evidence>
<evidence type="ECO:0000313" key="19">
    <source>
        <dbReference type="EMBL" id="KAK3934136.1"/>
    </source>
</evidence>
<feature type="domain" description="Chitin-binding type-1" evidence="17">
    <location>
        <begin position="44"/>
        <end position="90"/>
    </location>
</feature>
<comment type="subcellular location">
    <subcellularLocation>
        <location evidence="2">Secreted</location>
    </subcellularLocation>
</comment>
<evidence type="ECO:0000256" key="5">
    <source>
        <dbReference type="ARBA" id="ARBA00022525"/>
    </source>
</evidence>
<evidence type="ECO:0000256" key="14">
    <source>
        <dbReference type="RuleBase" id="RU000489"/>
    </source>
</evidence>
<evidence type="ECO:0000256" key="15">
    <source>
        <dbReference type="SAM" id="MobiDB-lite"/>
    </source>
</evidence>
<feature type="region of interest" description="Disordered" evidence="15">
    <location>
        <begin position="1748"/>
        <end position="1772"/>
    </location>
</feature>
<sequence>MAGMFLILPYLPGLDAGGSLTLRPSCGFGPGFCQDGCQGTCNATAQCGEYAATAGAGCPLNVCCSQFGFCGTTDDFCGTGCQQIGTSCNPVTEPSCPSSRTADGLQRKIAYYELFGLDRPCDTMQPEAIPAGALTHINLAFIQFDDTYNLVDTGGDLVARVSKLKLTYPGLRVNVAVGGWNFNDPPTQNYFSNMANDYDNRQTFINSVVAYLTKYGVDGIDIDWEYPAASDRGGIPSDTDAFVDLVSDMRDAFDGVNPGWEITCTLPSSYWYLQNFNLPSMEKFISWFNFMSYDLHGMWDQLNKYTGPYLMGHTNLTQIDQGFQLLWRVGIDPANVVMGMGFYGRSFTMADSGCWQEWCQFSAAGNAGDCSQTPGILYYAEIASSNESLNVATYYDPVTTIKVNVYNGNQWISYDDQESWADKLAYLTGHCISGVMIWAIDQDTGQYDALAGLLGGDAVAGALLEGGSLSDAQKTQLANEFGAYTGQDCFVTPECNDGTTNYGSDDEYYCPSGYIAVSTAHAPLQRPDYYISAACPKGSFRYICCPTVSMPKNCAWNGAPVRSEIGCSGFCGSDQFQLNIDTYVDSTGEEGPCYEGNRALCCDSTEILNQCHWTGCQGPTTGSVTCPSGYEVQTSRYDNGNGQLCSVSLGDAPDIYISFQQAYCCPTDDVPQNCSWTFDIGSTFDPQKICLPTVCPSTQVQYTTALDPPNPYKDVESLGGVDCSAYQPLPGQDPNWSYCCDPPEDYNGKWPSSPDEVTGADIMWAYQDNYGNNDGQTSPDDAYGDDPYGFVMLDGPPGSVDGSFGSTYTVARALQDVPMVKRSLLTSNRTRIDTAFEYTSEVLYVFCNYPDDSSRCQKLFLKGAEDTIIKLPDHVGEGPFPRVVSMQPAPTHYILPRHHVRKRSAQELNSVVWRMVIDYEFGAIKRDDGPVNMRVDFTNLLDYWEDVTDTPAKVRRELQNGESLAYHEWRHKVSLAKSSHDRMRKRQADIMSGSVTHLRERDNEMVAESPRAKRWFGSFVNWLTKVTTVEKSDKGFLSMAFQKSILLYRAFVGCAHQRASMDATYAYYYSGALGGVVPTATYAYFAMQPSMYLGLTITGGARLEYQSPRVQLIPTLSYPGLAVKGLAAVGPTLDVWGQIIGVVQISGTMQVGARYTFEQAEMYWPDDGEASPVLQDLIGDTAEPVDSGLVPEFQAAVTASIDIDINVTPEAHLGIQIGGGSLFGVTLVDAQVVGYVNNTLRFHADATGTVSSSSGTAEVAYNYGVYLLYNIGYGGWATIVGFTWNVQSRNLFASPNVITLYSNGDVISTTFKRDAPLLAGRSFDQELKLVDLAEEERGILNSADGEELGDAETILAQARIVGMDGDLLWTSGEELVNITVPRHALLHKRQSNDAEADDNDQSPDFSLGTITCPANSCSSGSSEKRATSNTCGWVLPDLRYNCEAFSAQQLFGDQPGQQAGVQGICNNVQKFFNARGLSSNGLTLTWDPANQNDRRNFACKVTNPAKQGSSYCYVDNNLLTGNLGFGTDTINFLSCDEFPIASSEEGGSYFGRLATGPTAIATLCVPVWQQSLQGKCNGLMGGIQTNVAYFDDPTAAPNWQPWGSAFSSGDWFNTAAGQWQRLALYPGQIPQASGISSTFYGPDAAGQYGGYWLKRNFTMGLSTPSQASNPNAAWGAQTAASWSSSTGGVTGSTDATAIACAVNTFGQGDIYQAPATNGWCWTGGFDTAEGFGLVPKFQECSITFTGATPAPNSKRDSIPEFESGGDDDHATPIVGTFNGWGMKRVIIHDDPDTAIPAPDFFPNPADMMAAEIVKKAAL</sequence>
<keyword evidence="7 14" id="KW-0378">Hydrolase</keyword>
<proteinExistence type="inferred from homology"/>
<evidence type="ECO:0000256" key="11">
    <source>
        <dbReference type="ARBA" id="ARBA00023295"/>
    </source>
</evidence>
<evidence type="ECO:0000256" key="8">
    <source>
        <dbReference type="ARBA" id="ARBA00023024"/>
    </source>
</evidence>
<evidence type="ECO:0000259" key="18">
    <source>
        <dbReference type="PROSITE" id="PS51910"/>
    </source>
</evidence>
<dbReference type="CDD" id="cd00035">
    <property type="entry name" value="ChtBD1"/>
    <property type="match status" value="1"/>
</dbReference>
<evidence type="ECO:0000256" key="9">
    <source>
        <dbReference type="ARBA" id="ARBA00023026"/>
    </source>
</evidence>
<evidence type="ECO:0000256" key="13">
    <source>
        <dbReference type="PROSITE-ProRule" id="PRU00261"/>
    </source>
</evidence>
<feature type="disulfide bond" evidence="13">
    <location>
        <begin position="63"/>
        <end position="77"/>
    </location>
</feature>
<evidence type="ECO:0000256" key="4">
    <source>
        <dbReference type="ARBA" id="ARBA00012729"/>
    </source>
</evidence>
<dbReference type="InterPro" id="IPR017853">
    <property type="entry name" value="GH"/>
</dbReference>
<accession>A0AAN6MWG6</accession>
<keyword evidence="12" id="KW-0624">Polysaccharide degradation</keyword>
<feature type="domain" description="GH18" evidence="18">
    <location>
        <begin position="106"/>
        <end position="457"/>
    </location>
</feature>
<evidence type="ECO:0000256" key="1">
    <source>
        <dbReference type="ARBA" id="ARBA00000822"/>
    </source>
</evidence>
<evidence type="ECO:0000256" key="16">
    <source>
        <dbReference type="SAM" id="SignalP"/>
    </source>
</evidence>
<dbReference type="InterPro" id="IPR011583">
    <property type="entry name" value="Chitinase_II/V-like_cat"/>
</dbReference>
<dbReference type="InterPro" id="IPR001579">
    <property type="entry name" value="Glyco_hydro_18_chit_AS"/>
</dbReference>
<dbReference type="Gene3D" id="3.30.60.10">
    <property type="entry name" value="Endochitinase-like"/>
    <property type="match status" value="1"/>
</dbReference>
<keyword evidence="6 13" id="KW-0147">Chitin-binding</keyword>
<feature type="signal peptide" evidence="16">
    <location>
        <begin position="1"/>
        <end position="16"/>
    </location>
</feature>
<evidence type="ECO:0000259" key="17">
    <source>
        <dbReference type="PROSITE" id="PS50941"/>
    </source>
</evidence>
<keyword evidence="9" id="KW-0843">Virulence</keyword>
<gene>
    <name evidence="19" type="ORF">QBC46DRAFT_428969</name>
</gene>
<feature type="chain" id="PRO_5043020908" description="chitinase" evidence="16">
    <location>
        <begin position="17"/>
        <end position="1818"/>
    </location>
</feature>
<comment type="catalytic activity">
    <reaction evidence="1">
        <text>Random endo-hydrolysis of N-acetyl-beta-D-glucosaminide (1-&gt;4)-beta-linkages in chitin and chitodextrins.</text>
        <dbReference type="EC" id="3.2.1.14"/>
    </reaction>
</comment>
<name>A0AAN6MWG6_9PEZI</name>
<keyword evidence="16" id="KW-0732">Signal</keyword>
<dbReference type="PROSITE" id="PS50941">
    <property type="entry name" value="CHIT_BIND_I_2"/>
    <property type="match status" value="1"/>
</dbReference>
<dbReference type="Proteomes" id="UP001303473">
    <property type="component" value="Unassembled WGS sequence"/>
</dbReference>
<evidence type="ECO:0000313" key="20">
    <source>
        <dbReference type="Proteomes" id="UP001303473"/>
    </source>
</evidence>
<dbReference type="GO" id="GO:0006032">
    <property type="term" value="P:chitin catabolic process"/>
    <property type="evidence" value="ECO:0007669"/>
    <property type="project" value="UniProtKB-KW"/>
</dbReference>
<dbReference type="InterPro" id="IPR029070">
    <property type="entry name" value="Chitinase_insertion_sf"/>
</dbReference>
<dbReference type="Pfam" id="PF00704">
    <property type="entry name" value="Glyco_hydro_18"/>
    <property type="match status" value="1"/>
</dbReference>
<dbReference type="GO" id="GO:0000272">
    <property type="term" value="P:polysaccharide catabolic process"/>
    <property type="evidence" value="ECO:0007669"/>
    <property type="project" value="UniProtKB-KW"/>
</dbReference>
<dbReference type="PANTHER" id="PTHR47700:SF2">
    <property type="entry name" value="CHITINASE"/>
    <property type="match status" value="1"/>
</dbReference>
<dbReference type="PROSITE" id="PS00026">
    <property type="entry name" value="CHIT_BIND_I_1"/>
    <property type="match status" value="1"/>
</dbReference>
<dbReference type="PROSITE" id="PS01095">
    <property type="entry name" value="GH18_1"/>
    <property type="match status" value="1"/>
</dbReference>
<dbReference type="InterPro" id="IPR001002">
    <property type="entry name" value="Chitin-bd_1"/>
</dbReference>
<evidence type="ECO:0000256" key="12">
    <source>
        <dbReference type="ARBA" id="ARBA00023326"/>
    </source>
</evidence>
<protein>
    <recommendedName>
        <fullName evidence="4">chitinase</fullName>
        <ecNumber evidence="4">3.2.1.14</ecNumber>
    </recommendedName>
</protein>
<dbReference type="GO" id="GO:0005576">
    <property type="term" value="C:extracellular region"/>
    <property type="evidence" value="ECO:0007669"/>
    <property type="project" value="UniProtKB-SubCell"/>
</dbReference>
<dbReference type="SUPFAM" id="SSF54556">
    <property type="entry name" value="Chitinase insertion domain"/>
    <property type="match status" value="1"/>
</dbReference>
<keyword evidence="5" id="KW-0964">Secreted</keyword>
<organism evidence="19 20">
    <name type="scientific">Diplogelasinospora grovesii</name>
    <dbReference type="NCBI Taxonomy" id="303347"/>
    <lineage>
        <taxon>Eukaryota</taxon>
        <taxon>Fungi</taxon>
        <taxon>Dikarya</taxon>
        <taxon>Ascomycota</taxon>
        <taxon>Pezizomycotina</taxon>
        <taxon>Sordariomycetes</taxon>
        <taxon>Sordariomycetidae</taxon>
        <taxon>Sordariales</taxon>
        <taxon>Diplogelasinosporaceae</taxon>
        <taxon>Diplogelasinospora</taxon>
    </lineage>
</organism>
<dbReference type="InterPro" id="IPR001223">
    <property type="entry name" value="Glyco_hydro18_cat"/>
</dbReference>
<evidence type="ECO:0000256" key="7">
    <source>
        <dbReference type="ARBA" id="ARBA00022801"/>
    </source>
</evidence>
<evidence type="ECO:0000256" key="6">
    <source>
        <dbReference type="ARBA" id="ARBA00022669"/>
    </source>
</evidence>
<dbReference type="GO" id="GO:0008843">
    <property type="term" value="F:endochitinase activity"/>
    <property type="evidence" value="ECO:0007669"/>
    <property type="project" value="UniProtKB-EC"/>
</dbReference>
<dbReference type="Gene3D" id="3.20.20.80">
    <property type="entry name" value="Glycosidases"/>
    <property type="match status" value="1"/>
</dbReference>
<dbReference type="GO" id="GO:0008061">
    <property type="term" value="F:chitin binding"/>
    <property type="evidence" value="ECO:0007669"/>
    <property type="project" value="UniProtKB-UniRule"/>
</dbReference>
<dbReference type="InterPro" id="IPR018371">
    <property type="entry name" value="Chitin-binding_1_CS"/>
</dbReference>
<dbReference type="EC" id="3.2.1.14" evidence="4"/>
<dbReference type="Pfam" id="PF00187">
    <property type="entry name" value="Chitin_bind_1"/>
    <property type="match status" value="1"/>
</dbReference>